<protein>
    <recommendedName>
        <fullName evidence="1">ISXO2-like transposase domain-containing protein</fullName>
    </recommendedName>
</protein>
<evidence type="ECO:0000259" key="1">
    <source>
        <dbReference type="SMART" id="SM01126"/>
    </source>
</evidence>
<keyword evidence="3" id="KW-1185">Reference proteome</keyword>
<dbReference type="Pfam" id="PF12762">
    <property type="entry name" value="DDE_Tnp_IS1595"/>
    <property type="match status" value="1"/>
</dbReference>
<dbReference type="SMART" id="SM01126">
    <property type="entry name" value="DDE_Tnp_IS1595"/>
    <property type="match status" value="1"/>
</dbReference>
<gene>
    <name evidence="2" type="ORF">SLOPH_1875</name>
</gene>
<accession>S7XQU6</accession>
<dbReference type="Proteomes" id="UP000014978">
    <property type="component" value="Unassembled WGS sequence"/>
</dbReference>
<name>S7XQU6_SPRLO</name>
<sequence length="172" mass="20159">MPKKRCRKTETFLTGKPFFNSKLDWDKIVSIIYNILVGAKKKNIKLLYNVNTRTIRKITKIIGKIVLKYNKNIKLGGKRVIVEIDESKFGKRKYNRGHRVEGTWILGAVERTGKRKIVLQPVIKRNKEVINKFCEKHIIKDSIICTDCWKNYNDVHENYFHSTVNHSISSLI</sequence>
<dbReference type="InterPro" id="IPR024445">
    <property type="entry name" value="Tnp_ISXO2-like"/>
</dbReference>
<proteinExistence type="predicted"/>
<dbReference type="PANTHER" id="PTHR47163:SF2">
    <property type="entry name" value="SI:DKEY-17M8.2"/>
    <property type="match status" value="1"/>
</dbReference>
<dbReference type="EMBL" id="ATCN01000876">
    <property type="protein sequence ID" value="EPR78318.1"/>
    <property type="molecule type" value="Genomic_DNA"/>
</dbReference>
<dbReference type="VEuPathDB" id="MicrosporidiaDB:SLOPH_1875"/>
<dbReference type="InParanoid" id="S7XQU6"/>
<dbReference type="AlphaFoldDB" id="S7XQU6"/>
<dbReference type="OrthoDB" id="2193678at2759"/>
<dbReference type="InterPro" id="IPR053164">
    <property type="entry name" value="IS1016-like_transposase"/>
</dbReference>
<comment type="caution">
    <text evidence="2">The sequence shown here is derived from an EMBL/GenBank/DDBJ whole genome shotgun (WGS) entry which is preliminary data.</text>
</comment>
<dbReference type="HOGENOM" id="CLU_044348_0_0_1"/>
<reference evidence="3" key="1">
    <citation type="journal article" date="2013" name="PLoS Genet.">
        <title>The genome of Spraguea lophii and the basis of host-microsporidian interactions.</title>
        <authorList>
            <person name="Campbell S.E."/>
            <person name="Williams T.A."/>
            <person name="Yousuf A."/>
            <person name="Soanes D.M."/>
            <person name="Paszkiewicz K.H."/>
            <person name="Williams B.A.P."/>
        </authorList>
    </citation>
    <scope>NUCLEOTIDE SEQUENCE [LARGE SCALE GENOMIC DNA]</scope>
    <source>
        <strain evidence="3">42_110</strain>
    </source>
</reference>
<evidence type="ECO:0000313" key="2">
    <source>
        <dbReference type="EMBL" id="EPR78318.1"/>
    </source>
</evidence>
<organism evidence="2 3">
    <name type="scientific">Spraguea lophii (strain 42_110)</name>
    <name type="common">Microsporidian parasite</name>
    <dbReference type="NCBI Taxonomy" id="1358809"/>
    <lineage>
        <taxon>Eukaryota</taxon>
        <taxon>Fungi</taxon>
        <taxon>Fungi incertae sedis</taxon>
        <taxon>Microsporidia</taxon>
        <taxon>Spragueidae</taxon>
        <taxon>Spraguea</taxon>
    </lineage>
</organism>
<feature type="domain" description="ISXO2-like transposase" evidence="1">
    <location>
        <begin position="74"/>
        <end position="172"/>
    </location>
</feature>
<dbReference type="PANTHER" id="PTHR47163">
    <property type="entry name" value="DDE_TNP_IS1595 DOMAIN-CONTAINING PROTEIN"/>
    <property type="match status" value="1"/>
</dbReference>
<dbReference type="STRING" id="1358809.S7XQU6"/>
<evidence type="ECO:0000313" key="3">
    <source>
        <dbReference type="Proteomes" id="UP000014978"/>
    </source>
</evidence>